<dbReference type="InterPro" id="IPR005467">
    <property type="entry name" value="His_kinase_dom"/>
</dbReference>
<accession>A0A3N1DCD5</accession>
<dbReference type="Proteomes" id="UP000272400">
    <property type="component" value="Unassembled WGS sequence"/>
</dbReference>
<dbReference type="InterPro" id="IPR050428">
    <property type="entry name" value="TCS_sensor_his_kinase"/>
</dbReference>
<evidence type="ECO:0000259" key="12">
    <source>
        <dbReference type="PROSITE" id="PS50109"/>
    </source>
</evidence>
<feature type="domain" description="HAMP" evidence="13">
    <location>
        <begin position="205"/>
        <end position="259"/>
    </location>
</feature>
<feature type="transmembrane region" description="Helical" evidence="11">
    <location>
        <begin position="185"/>
        <end position="208"/>
    </location>
</feature>
<dbReference type="Pfam" id="PF02518">
    <property type="entry name" value="HATPase_c"/>
    <property type="match status" value="1"/>
</dbReference>
<gene>
    <name evidence="14" type="ORF">EDD29_8914</name>
</gene>
<dbReference type="Gene3D" id="1.10.287.130">
    <property type="match status" value="1"/>
</dbReference>
<dbReference type="SUPFAM" id="SSF55874">
    <property type="entry name" value="ATPase domain of HSP90 chaperone/DNA topoisomerase II/histidine kinase"/>
    <property type="match status" value="1"/>
</dbReference>
<evidence type="ECO:0000256" key="11">
    <source>
        <dbReference type="SAM" id="Phobius"/>
    </source>
</evidence>
<evidence type="ECO:0000256" key="2">
    <source>
        <dbReference type="ARBA" id="ARBA00004236"/>
    </source>
</evidence>
<dbReference type="InterPro" id="IPR004358">
    <property type="entry name" value="Sig_transdc_His_kin-like_C"/>
</dbReference>
<dbReference type="SMART" id="SM00388">
    <property type="entry name" value="HisKA"/>
    <property type="match status" value="1"/>
</dbReference>
<dbReference type="SMART" id="SM00387">
    <property type="entry name" value="HATPase_c"/>
    <property type="match status" value="1"/>
</dbReference>
<proteinExistence type="predicted"/>
<dbReference type="GO" id="GO:0000155">
    <property type="term" value="F:phosphorelay sensor kinase activity"/>
    <property type="evidence" value="ECO:0007669"/>
    <property type="project" value="InterPro"/>
</dbReference>
<dbReference type="EMBL" id="RJKE01000001">
    <property type="protein sequence ID" value="ROO91167.1"/>
    <property type="molecule type" value="Genomic_DNA"/>
</dbReference>
<evidence type="ECO:0000313" key="15">
    <source>
        <dbReference type="Proteomes" id="UP000272400"/>
    </source>
</evidence>
<evidence type="ECO:0000256" key="9">
    <source>
        <dbReference type="ARBA" id="ARBA00023012"/>
    </source>
</evidence>
<dbReference type="SMART" id="SM00304">
    <property type="entry name" value="HAMP"/>
    <property type="match status" value="1"/>
</dbReference>
<dbReference type="InterPro" id="IPR036097">
    <property type="entry name" value="HisK_dim/P_sf"/>
</dbReference>
<dbReference type="CDD" id="cd06225">
    <property type="entry name" value="HAMP"/>
    <property type="match status" value="1"/>
</dbReference>
<keyword evidence="15" id="KW-1185">Reference proteome</keyword>
<evidence type="ECO:0000256" key="7">
    <source>
        <dbReference type="ARBA" id="ARBA00022777"/>
    </source>
</evidence>
<evidence type="ECO:0000256" key="10">
    <source>
        <dbReference type="ARBA" id="ARBA00023136"/>
    </source>
</evidence>
<dbReference type="InterPro" id="IPR003594">
    <property type="entry name" value="HATPase_dom"/>
</dbReference>
<reference evidence="14 15" key="1">
    <citation type="submission" date="2018-11" db="EMBL/GenBank/DDBJ databases">
        <title>Sequencing the genomes of 1000 actinobacteria strains.</title>
        <authorList>
            <person name="Klenk H.-P."/>
        </authorList>
    </citation>
    <scope>NUCLEOTIDE SEQUENCE [LARGE SCALE GENOMIC DNA]</scope>
    <source>
        <strain evidence="14 15">DSM 44254</strain>
    </source>
</reference>
<name>A0A3N1DCD5_9ACTN</name>
<dbReference type="AlphaFoldDB" id="A0A3N1DCD5"/>
<keyword evidence="9" id="KW-0902">Two-component regulatory system</keyword>
<evidence type="ECO:0000256" key="5">
    <source>
        <dbReference type="ARBA" id="ARBA00022679"/>
    </source>
</evidence>
<dbReference type="InterPro" id="IPR003660">
    <property type="entry name" value="HAMP_dom"/>
</dbReference>
<feature type="transmembrane region" description="Helical" evidence="11">
    <location>
        <begin position="32"/>
        <end position="55"/>
    </location>
</feature>
<comment type="catalytic activity">
    <reaction evidence="1">
        <text>ATP + protein L-histidine = ADP + protein N-phospho-L-histidine.</text>
        <dbReference type="EC" id="2.7.13.3"/>
    </reaction>
</comment>
<dbReference type="CDD" id="cd00075">
    <property type="entry name" value="HATPase"/>
    <property type="match status" value="1"/>
</dbReference>
<dbReference type="CDD" id="cd00082">
    <property type="entry name" value="HisKA"/>
    <property type="match status" value="1"/>
</dbReference>
<keyword evidence="10 11" id="KW-0472">Membrane</keyword>
<keyword evidence="4" id="KW-0597">Phosphoprotein</keyword>
<comment type="caution">
    <text evidence="14">The sequence shown here is derived from an EMBL/GenBank/DDBJ whole genome shotgun (WGS) entry which is preliminary data.</text>
</comment>
<dbReference type="OrthoDB" id="9786919at2"/>
<dbReference type="PROSITE" id="PS50885">
    <property type="entry name" value="HAMP"/>
    <property type="match status" value="1"/>
</dbReference>
<feature type="domain" description="Histidine kinase" evidence="12">
    <location>
        <begin position="267"/>
        <end position="473"/>
    </location>
</feature>
<sequence>MRDIGGGVDGGSWKGRFARIWARAFHSVRGRVTAIAVGAAAVVLSICLLLVLALIRQRSVGEAAETASHTARSLAIKAVTERLGDPIPRINTAHTDLVQVVGAHNEVLAASLRLHGDPPVSTARPADADDIRIDTTACPQNFNHCLYVVGFHVGESAYGQPVTVYAAVELPGLLNDDGAALGARALILLLALICLIGLGTWTAIGAALRPVEEITGELAEITASDLSRRVPVHYSGGGEVQELAETVNATLGRLEQATDRQRRFVAEASHDLRNPIAGLLTRLEVLDGEDEDYPWKEDVSEAVHDVERLSAIVEDLLELARLEAGAAPPSVTLDLGGLVRDEIAQRMTDRLPITADLADGIWVRGSGLRLSRVLENLLANAERHGREGVRVQVRADGPQAVLGVYDDGAGVPEEYRERIFERFARLKESRDRDTGGTGLGLPIAREIAHNFGGTLGVVDGPGGRFEMRLPLAEPPAEPGGPETEV</sequence>
<dbReference type="PANTHER" id="PTHR45436">
    <property type="entry name" value="SENSOR HISTIDINE KINASE YKOH"/>
    <property type="match status" value="1"/>
</dbReference>
<evidence type="ECO:0000256" key="8">
    <source>
        <dbReference type="ARBA" id="ARBA00022989"/>
    </source>
</evidence>
<dbReference type="EC" id="2.7.13.3" evidence="3"/>
<dbReference type="PROSITE" id="PS50109">
    <property type="entry name" value="HIS_KIN"/>
    <property type="match status" value="1"/>
</dbReference>
<keyword evidence="8 11" id="KW-1133">Transmembrane helix</keyword>
<dbReference type="InterPro" id="IPR003661">
    <property type="entry name" value="HisK_dim/P_dom"/>
</dbReference>
<keyword evidence="6 11" id="KW-0812">Transmembrane</keyword>
<evidence type="ECO:0000256" key="3">
    <source>
        <dbReference type="ARBA" id="ARBA00012438"/>
    </source>
</evidence>
<dbReference type="Gene3D" id="3.30.565.10">
    <property type="entry name" value="Histidine kinase-like ATPase, C-terminal domain"/>
    <property type="match status" value="1"/>
</dbReference>
<protein>
    <recommendedName>
        <fullName evidence="3">histidine kinase</fullName>
        <ecNumber evidence="3">2.7.13.3</ecNumber>
    </recommendedName>
</protein>
<evidence type="ECO:0000256" key="6">
    <source>
        <dbReference type="ARBA" id="ARBA00022692"/>
    </source>
</evidence>
<dbReference type="GO" id="GO:0005886">
    <property type="term" value="C:plasma membrane"/>
    <property type="evidence" value="ECO:0007669"/>
    <property type="project" value="UniProtKB-SubCell"/>
</dbReference>
<dbReference type="InterPro" id="IPR036890">
    <property type="entry name" value="HATPase_C_sf"/>
</dbReference>
<organism evidence="14 15">
    <name type="scientific">Actinocorallia herbida</name>
    <dbReference type="NCBI Taxonomy" id="58109"/>
    <lineage>
        <taxon>Bacteria</taxon>
        <taxon>Bacillati</taxon>
        <taxon>Actinomycetota</taxon>
        <taxon>Actinomycetes</taxon>
        <taxon>Streptosporangiales</taxon>
        <taxon>Thermomonosporaceae</taxon>
        <taxon>Actinocorallia</taxon>
    </lineage>
</organism>
<evidence type="ECO:0000259" key="13">
    <source>
        <dbReference type="PROSITE" id="PS50885"/>
    </source>
</evidence>
<dbReference type="SUPFAM" id="SSF47384">
    <property type="entry name" value="Homodimeric domain of signal transducing histidine kinase"/>
    <property type="match status" value="1"/>
</dbReference>
<dbReference type="Pfam" id="PF00512">
    <property type="entry name" value="HisKA"/>
    <property type="match status" value="1"/>
</dbReference>
<dbReference type="PANTHER" id="PTHR45436:SF5">
    <property type="entry name" value="SENSOR HISTIDINE KINASE TRCS"/>
    <property type="match status" value="1"/>
</dbReference>
<evidence type="ECO:0000256" key="4">
    <source>
        <dbReference type="ARBA" id="ARBA00022553"/>
    </source>
</evidence>
<keyword evidence="5" id="KW-0808">Transferase</keyword>
<dbReference type="Pfam" id="PF00672">
    <property type="entry name" value="HAMP"/>
    <property type="match status" value="1"/>
</dbReference>
<evidence type="ECO:0000256" key="1">
    <source>
        <dbReference type="ARBA" id="ARBA00000085"/>
    </source>
</evidence>
<evidence type="ECO:0000313" key="14">
    <source>
        <dbReference type="EMBL" id="ROO91167.1"/>
    </source>
</evidence>
<keyword evidence="7 14" id="KW-0418">Kinase</keyword>
<comment type="subcellular location">
    <subcellularLocation>
        <location evidence="2">Cell membrane</location>
    </subcellularLocation>
</comment>
<dbReference type="PRINTS" id="PR00344">
    <property type="entry name" value="BCTRLSENSOR"/>
</dbReference>